<organism evidence="2 3">
    <name type="scientific">Kushneria aurantia</name>
    <dbReference type="NCBI Taxonomy" id="504092"/>
    <lineage>
        <taxon>Bacteria</taxon>
        <taxon>Pseudomonadati</taxon>
        <taxon>Pseudomonadota</taxon>
        <taxon>Gammaproteobacteria</taxon>
        <taxon>Oceanospirillales</taxon>
        <taxon>Halomonadaceae</taxon>
        <taxon>Kushneria</taxon>
    </lineage>
</organism>
<dbReference type="Pfam" id="PF05857">
    <property type="entry name" value="TraX"/>
    <property type="match status" value="1"/>
</dbReference>
<reference evidence="2 3" key="1">
    <citation type="submission" date="2024-09" db="EMBL/GenBank/DDBJ databases">
        <authorList>
            <person name="Sun Q."/>
            <person name="Mori K."/>
        </authorList>
    </citation>
    <scope>NUCLEOTIDE SEQUENCE [LARGE SCALE GENOMIC DNA]</scope>
    <source>
        <strain evidence="2 3">CCM 7415</strain>
    </source>
</reference>
<sequence>MTDTATATSSHHNRMARAPSHWTDWGKWLALISMTTDHVVRYALSNELSWQLSWASSTIGRVAFPLFAAMVAWHGLFDTRNPLRYARRILVIGVIAQLPYVMMPRFTSVIMINVCFTLTLGLLLGSWFCHVYRLPAGELRRRLVHTAGASALLLALYLLVPLLERYNMRLEYGFFGVLMVPTFMLAMACYRHFDSGVVRIWAWLAGLPVLWITAQLNYYSVSKSIAFATSLAVLLLAAGLASVTPRLPRALKMPRWLWLGWYPGHLAIIALIVYLPFWLANG</sequence>
<comment type="caution">
    <text evidence="2">The sequence shown here is derived from an EMBL/GenBank/DDBJ whole genome shotgun (WGS) entry which is preliminary data.</text>
</comment>
<feature type="transmembrane region" description="Helical" evidence="1">
    <location>
        <begin position="85"/>
        <end position="103"/>
    </location>
</feature>
<evidence type="ECO:0000256" key="1">
    <source>
        <dbReference type="SAM" id="Phobius"/>
    </source>
</evidence>
<evidence type="ECO:0000313" key="2">
    <source>
        <dbReference type="EMBL" id="MFC0268178.1"/>
    </source>
</evidence>
<feature type="transmembrane region" description="Helical" evidence="1">
    <location>
        <begin position="172"/>
        <end position="193"/>
    </location>
</feature>
<dbReference type="InterPro" id="IPR008875">
    <property type="entry name" value="TraX"/>
</dbReference>
<feature type="transmembrane region" description="Helical" evidence="1">
    <location>
        <begin position="225"/>
        <end position="244"/>
    </location>
</feature>
<feature type="transmembrane region" description="Helical" evidence="1">
    <location>
        <begin position="200"/>
        <end position="219"/>
    </location>
</feature>
<keyword evidence="1" id="KW-0812">Transmembrane</keyword>
<feature type="transmembrane region" description="Helical" evidence="1">
    <location>
        <begin position="52"/>
        <end position="73"/>
    </location>
</feature>
<accession>A0ABV6G3E6</accession>
<dbReference type="EMBL" id="JBHLVX010000036">
    <property type="protein sequence ID" value="MFC0268178.1"/>
    <property type="molecule type" value="Genomic_DNA"/>
</dbReference>
<gene>
    <name evidence="2" type="ORF">ACFFHW_09310</name>
</gene>
<name>A0ABV6G3E6_9GAMM</name>
<dbReference type="RefSeq" id="WP_019952425.1">
    <property type="nucleotide sequence ID" value="NZ_JBHLVX010000036.1"/>
</dbReference>
<evidence type="ECO:0000313" key="3">
    <source>
        <dbReference type="Proteomes" id="UP001589814"/>
    </source>
</evidence>
<feature type="transmembrane region" description="Helical" evidence="1">
    <location>
        <begin position="143"/>
        <end position="160"/>
    </location>
</feature>
<keyword evidence="1" id="KW-1133">Transmembrane helix</keyword>
<proteinExistence type="predicted"/>
<feature type="transmembrane region" description="Helical" evidence="1">
    <location>
        <begin position="256"/>
        <end position="279"/>
    </location>
</feature>
<dbReference type="Proteomes" id="UP001589814">
    <property type="component" value="Unassembled WGS sequence"/>
</dbReference>
<feature type="transmembrane region" description="Helical" evidence="1">
    <location>
        <begin position="109"/>
        <end position="131"/>
    </location>
</feature>
<protein>
    <submittedName>
        <fullName evidence="2">TraX family protein</fullName>
    </submittedName>
</protein>
<keyword evidence="3" id="KW-1185">Reference proteome</keyword>
<keyword evidence="1" id="KW-0472">Membrane</keyword>